<dbReference type="PANTHER" id="PTHR36183">
    <property type="entry name" value="BETA-GLUCURONIDASE"/>
    <property type="match status" value="1"/>
</dbReference>
<dbReference type="SUPFAM" id="SSF51445">
    <property type="entry name" value="(Trans)glycosidases"/>
    <property type="match status" value="1"/>
</dbReference>
<reference evidence="3" key="1">
    <citation type="submission" date="2022-08" db="EMBL/GenBank/DDBJ databases">
        <authorList>
            <consortium name="DOE Joint Genome Institute"/>
            <person name="Min B."/>
            <person name="Riley R."/>
            <person name="Sierra-Patev S."/>
            <person name="Naranjo-Ortiz M."/>
            <person name="Looney B."/>
            <person name="Konkel Z."/>
            <person name="Slot J.C."/>
            <person name="Sakamoto Y."/>
            <person name="Steenwyk J.L."/>
            <person name="Rokas A."/>
            <person name="Carro J."/>
            <person name="Camarero S."/>
            <person name="Ferreira P."/>
            <person name="Molpeceres G."/>
            <person name="Ruiz-Duenas F.J."/>
            <person name="Serrano A."/>
            <person name="Henrissat B."/>
            <person name="Drula E."/>
            <person name="Hughes K.W."/>
            <person name="Mata J.L."/>
            <person name="Ishikawa N.K."/>
            <person name="Vargas-Isla R."/>
            <person name="Ushijima S."/>
            <person name="Smith C.A."/>
            <person name="Ahrendt S."/>
            <person name="Andreopoulos W."/>
            <person name="He G."/>
            <person name="Labutti K."/>
            <person name="Lipzen A."/>
            <person name="Ng V."/>
            <person name="Sandor L."/>
            <person name="Barry K."/>
            <person name="Martinez A.T."/>
            <person name="Xiao Y."/>
            <person name="Gibbons J.G."/>
            <person name="Terashima K."/>
            <person name="Hibbett D.S."/>
            <person name="Grigoriev I.V."/>
        </authorList>
    </citation>
    <scope>NUCLEOTIDE SEQUENCE</scope>
    <source>
        <strain evidence="3">Sp2 HRB7682 ss15</strain>
    </source>
</reference>
<keyword evidence="3" id="KW-0378">Hydrolase</keyword>
<dbReference type="InterPro" id="IPR052974">
    <property type="entry name" value="GH79_Enzymes"/>
</dbReference>
<reference evidence="3" key="2">
    <citation type="journal article" date="2023" name="Proc. Natl. Acad. Sci. U.S.A.">
        <title>A global phylogenomic analysis of the shiitake genus Lentinula.</title>
        <authorList>
            <person name="Sierra-Patev S."/>
            <person name="Min B."/>
            <person name="Naranjo-Ortiz M."/>
            <person name="Looney B."/>
            <person name="Konkel Z."/>
            <person name="Slot J.C."/>
            <person name="Sakamoto Y."/>
            <person name="Steenwyk J.L."/>
            <person name="Rokas A."/>
            <person name="Carro J."/>
            <person name="Camarero S."/>
            <person name="Ferreira P."/>
            <person name="Molpeceres G."/>
            <person name="Ruiz-Duenas F.J."/>
            <person name="Serrano A."/>
            <person name="Henrissat B."/>
            <person name="Drula E."/>
            <person name="Hughes K.W."/>
            <person name="Mata J.L."/>
            <person name="Ishikawa N.K."/>
            <person name="Vargas-Isla R."/>
            <person name="Ushijima S."/>
            <person name="Smith C.A."/>
            <person name="Donoghue J."/>
            <person name="Ahrendt S."/>
            <person name="Andreopoulos W."/>
            <person name="He G."/>
            <person name="LaButti K."/>
            <person name="Lipzen A."/>
            <person name="Ng V."/>
            <person name="Riley R."/>
            <person name="Sandor L."/>
            <person name="Barry K."/>
            <person name="Martinez A.T."/>
            <person name="Xiao Y."/>
            <person name="Gibbons J.G."/>
            <person name="Terashima K."/>
            <person name="Grigoriev I.V."/>
            <person name="Hibbett D."/>
        </authorList>
    </citation>
    <scope>NUCLEOTIDE SEQUENCE</scope>
    <source>
        <strain evidence="3">Sp2 HRB7682 ss15</strain>
    </source>
</reference>
<sequence length="547" mass="59344">MNWGPLIAFVLSAFVSASNLTVTVSGPPTLPETASHTLHPSLASFSIETAFFIMYVGNTTSPNILTRDLLQNIKDRIGIPAEIRIGGITADSTFWDPSLEAAIFNFVDNTGALINTTIGWEFWDAARELLPEGTQITVNLNLESLNFTGALAVAESAVQGLPNQVAAFEIGNEPDHYFSFTAENYSNIWEPWSKNISSALNFTTPKFQLAATADDPLWPYNTIAADAQLDCVSALAAGVDDANTVEWCSEHTYQYSVCDPTRTAIATLPNLVNHTRLAQYLDLWQPRIQLVRKQLGSQAFVIGEYNSVSCSGRDGVSNTFGQALWLLDTIFYAASLNVSRLYLHQGGPLALQSATQLNKGGFSFYDLWYPIDNLNGPVQVFPSYSAYLFVADTIGSSRSLKIANIYPGRQANGSTITTAGGDTSSGQLVIYGFWDESHPTGTNFPTKLALLNLQIYNQTQDEIRPTASFNISSLLSSTNTQISVRRLQAPGADTQLANVTKWAGQTFENGTASGLHVEEKIEGGIVTVEASSAALVFLENDARSVLI</sequence>
<comment type="caution">
    <text evidence="3">The sequence shown here is derived from an EMBL/GenBank/DDBJ whole genome shotgun (WGS) entry which is preliminary data.</text>
</comment>
<evidence type="ECO:0000259" key="2">
    <source>
        <dbReference type="Pfam" id="PF16862"/>
    </source>
</evidence>
<name>A0A9W9B0Q0_9AGAR</name>
<dbReference type="EMBL" id="JANVFS010000002">
    <property type="protein sequence ID" value="KAJ4495052.1"/>
    <property type="molecule type" value="Genomic_DNA"/>
</dbReference>
<dbReference type="GO" id="GO:0016787">
    <property type="term" value="F:hydrolase activity"/>
    <property type="evidence" value="ECO:0007669"/>
    <property type="project" value="UniProtKB-KW"/>
</dbReference>
<feature type="chain" id="PRO_5040869889" evidence="1">
    <location>
        <begin position="18"/>
        <end position="547"/>
    </location>
</feature>
<feature type="domain" description="Beta-glucuronidase C-terminal" evidence="2">
    <location>
        <begin position="443"/>
        <end position="535"/>
    </location>
</feature>
<feature type="signal peptide" evidence="1">
    <location>
        <begin position="1"/>
        <end position="17"/>
    </location>
</feature>
<protein>
    <submittedName>
        <fullName evidence="3">Glycoside hydrolase family 79 protein</fullName>
    </submittedName>
</protein>
<dbReference type="Pfam" id="PF16862">
    <property type="entry name" value="Glyco_hydro_79C"/>
    <property type="match status" value="1"/>
</dbReference>
<evidence type="ECO:0000256" key="1">
    <source>
        <dbReference type="SAM" id="SignalP"/>
    </source>
</evidence>
<dbReference type="Proteomes" id="UP001150238">
    <property type="component" value="Unassembled WGS sequence"/>
</dbReference>
<keyword evidence="1" id="KW-0732">Signal</keyword>
<organism evidence="3 4">
    <name type="scientific">Lentinula lateritia</name>
    <dbReference type="NCBI Taxonomy" id="40482"/>
    <lineage>
        <taxon>Eukaryota</taxon>
        <taxon>Fungi</taxon>
        <taxon>Dikarya</taxon>
        <taxon>Basidiomycota</taxon>
        <taxon>Agaricomycotina</taxon>
        <taxon>Agaricomycetes</taxon>
        <taxon>Agaricomycetidae</taxon>
        <taxon>Agaricales</taxon>
        <taxon>Marasmiineae</taxon>
        <taxon>Omphalotaceae</taxon>
        <taxon>Lentinula</taxon>
    </lineage>
</organism>
<dbReference type="InterPro" id="IPR017853">
    <property type="entry name" value="GH"/>
</dbReference>
<evidence type="ECO:0000313" key="4">
    <source>
        <dbReference type="Proteomes" id="UP001150238"/>
    </source>
</evidence>
<dbReference type="InterPro" id="IPR031728">
    <property type="entry name" value="GlcAase_C"/>
</dbReference>
<dbReference type="Gene3D" id="3.20.20.80">
    <property type="entry name" value="Glycosidases"/>
    <property type="match status" value="1"/>
</dbReference>
<accession>A0A9W9B0Q0</accession>
<dbReference type="PANTHER" id="PTHR36183:SF2">
    <property type="entry name" value="BETA-GLUCURONIDASE C-TERMINAL DOMAIN-CONTAINING PROTEIN"/>
    <property type="match status" value="1"/>
</dbReference>
<dbReference type="AlphaFoldDB" id="A0A9W9B0Q0"/>
<proteinExistence type="predicted"/>
<evidence type="ECO:0000313" key="3">
    <source>
        <dbReference type="EMBL" id="KAJ4495052.1"/>
    </source>
</evidence>
<gene>
    <name evidence="3" type="ORF">C8J55DRAFT_415905</name>
</gene>